<comment type="caution">
    <text evidence="3">The sequence shown here is derived from an EMBL/GenBank/DDBJ whole genome shotgun (WGS) entry which is preliminary data.</text>
</comment>
<feature type="transmembrane region" description="Helical" evidence="1">
    <location>
        <begin position="12"/>
        <end position="33"/>
    </location>
</feature>
<dbReference type="PANTHER" id="PTHR10587:SF80">
    <property type="entry name" value="CHITOOLIGOSACCHARIDE DEACETYLASE"/>
    <property type="match status" value="1"/>
</dbReference>
<dbReference type="Proteomes" id="UP001524944">
    <property type="component" value="Unassembled WGS sequence"/>
</dbReference>
<dbReference type="PANTHER" id="PTHR10587">
    <property type="entry name" value="GLYCOSYL TRANSFERASE-RELATED"/>
    <property type="match status" value="1"/>
</dbReference>
<keyword evidence="1" id="KW-1133">Transmembrane helix</keyword>
<evidence type="ECO:0000313" key="4">
    <source>
        <dbReference type="Proteomes" id="UP001524944"/>
    </source>
</evidence>
<gene>
    <name evidence="3" type="ORF">NVS47_10330</name>
</gene>
<evidence type="ECO:0000259" key="2">
    <source>
        <dbReference type="PROSITE" id="PS51677"/>
    </source>
</evidence>
<dbReference type="Pfam" id="PF01522">
    <property type="entry name" value="Polysacc_deac_1"/>
    <property type="match status" value="1"/>
</dbReference>
<feature type="domain" description="NodB homology" evidence="2">
    <location>
        <begin position="54"/>
        <end position="230"/>
    </location>
</feature>
<protein>
    <submittedName>
        <fullName evidence="3">Polysaccharide deacetylase family protein</fullName>
    </submittedName>
</protein>
<dbReference type="SUPFAM" id="SSF88713">
    <property type="entry name" value="Glycoside hydrolase/deacetylase"/>
    <property type="match status" value="1"/>
</dbReference>
<dbReference type="RefSeq" id="WP_257913352.1">
    <property type="nucleotide sequence ID" value="NZ_JANPWE010000004.1"/>
</dbReference>
<dbReference type="PROSITE" id="PS51677">
    <property type="entry name" value="NODB"/>
    <property type="match status" value="1"/>
</dbReference>
<dbReference type="InterPro" id="IPR011330">
    <property type="entry name" value="Glyco_hydro/deAcase_b/a-brl"/>
</dbReference>
<accession>A0ABT1Y4V3</accession>
<evidence type="ECO:0000313" key="3">
    <source>
        <dbReference type="EMBL" id="MCR6545902.1"/>
    </source>
</evidence>
<keyword evidence="1" id="KW-0472">Membrane</keyword>
<name>A0ABT1Y4V3_9FIRM</name>
<evidence type="ECO:0000256" key="1">
    <source>
        <dbReference type="SAM" id="Phobius"/>
    </source>
</evidence>
<proteinExistence type="predicted"/>
<reference evidence="3 4" key="1">
    <citation type="submission" date="2022-08" db="EMBL/GenBank/DDBJ databases">
        <title>Proteogenomics of the novel Dehalobacterium formicoaceticum strain EZ94 highlights a key role of methyltransferases during anaerobic dichloromethane degradation.</title>
        <authorList>
            <person name="Wasmund K."/>
        </authorList>
    </citation>
    <scope>NUCLEOTIDE SEQUENCE [LARGE SCALE GENOMIC DNA]</scope>
    <source>
        <strain evidence="3 4">EZ94</strain>
    </source>
</reference>
<dbReference type="Gene3D" id="3.20.20.370">
    <property type="entry name" value="Glycoside hydrolase/deacetylase"/>
    <property type="match status" value="1"/>
</dbReference>
<keyword evidence="4" id="KW-1185">Reference proteome</keyword>
<dbReference type="InterPro" id="IPR050248">
    <property type="entry name" value="Polysacc_deacetylase_ArnD"/>
</dbReference>
<organism evidence="3 4">
    <name type="scientific">Dehalobacterium formicoaceticum</name>
    <dbReference type="NCBI Taxonomy" id="51515"/>
    <lineage>
        <taxon>Bacteria</taxon>
        <taxon>Bacillati</taxon>
        <taxon>Bacillota</taxon>
        <taxon>Clostridia</taxon>
        <taxon>Eubacteriales</taxon>
        <taxon>Peptococcaceae</taxon>
        <taxon>Dehalobacterium</taxon>
    </lineage>
</organism>
<dbReference type="EMBL" id="JANPWE010000004">
    <property type="protein sequence ID" value="MCR6545902.1"/>
    <property type="molecule type" value="Genomic_DNA"/>
</dbReference>
<dbReference type="InterPro" id="IPR002509">
    <property type="entry name" value="NODB_dom"/>
</dbReference>
<sequence length="237" mass="26914">MRIYYITRRNFAQKIILSLLMILVCAFIIHYIYGNLTVPTTEISPIYQGNSGQKVMSFAINVDWGEEYLPEMIKIMDQQKIKCTFFLTGRWTEKFPEMAQLIADHGHEIGNHGYKHDSPNQMSLENLQGDVQKSAQIIRKATGKDTMLYAPPSGEREDHVIKAAHELGYQTVLWSIDTIDWKRPSSDVIVAKILDKAHNGAIVLMHPTEPTVQALSEVIPNLISQGYRLVTVSDNIK</sequence>
<dbReference type="CDD" id="cd10950">
    <property type="entry name" value="CE4_BsYlxY_like"/>
    <property type="match status" value="1"/>
</dbReference>
<keyword evidence="1" id="KW-0812">Transmembrane</keyword>